<dbReference type="SUPFAM" id="SSF55785">
    <property type="entry name" value="PYP-like sensor domain (PAS domain)"/>
    <property type="match status" value="1"/>
</dbReference>
<name>A0ABS7YKK0_9VIBR</name>
<dbReference type="Proteomes" id="UP001199044">
    <property type="component" value="Unassembled WGS sequence"/>
</dbReference>
<sequence>MKCKQEKAMYRLESDGIESNFFLSTPLGIVTQNRSGQILSANPAVKNIFGLSPAEMCQLDVNSDLLNAFDETGNIIAKQLLPYNLVFESGNPISGQILAVNNAITQKRLWLSVSAFPLKNVTVDEVYVIFEDISARKHPTVKS</sequence>
<evidence type="ECO:0000259" key="1">
    <source>
        <dbReference type="Pfam" id="PF13426"/>
    </source>
</evidence>
<evidence type="ECO:0000313" key="3">
    <source>
        <dbReference type="Proteomes" id="UP001199044"/>
    </source>
</evidence>
<reference evidence="3" key="1">
    <citation type="submission" date="2023-07" db="EMBL/GenBank/DDBJ databases">
        <title>Molecular identification of indigenous halophilic bacteria isolated from red sea cost, biodegradation of synthetic dyes and assessment of degraded metabolite toxicity.</title>
        <authorList>
            <person name="Chaieb K."/>
            <person name="Altayb H.N."/>
        </authorList>
    </citation>
    <scope>NUCLEOTIDE SEQUENCE [LARGE SCALE GENOMIC DNA]</scope>
    <source>
        <strain evidence="3">K20</strain>
    </source>
</reference>
<dbReference type="Pfam" id="PF13426">
    <property type="entry name" value="PAS_9"/>
    <property type="match status" value="1"/>
</dbReference>
<dbReference type="RefSeq" id="WP_225250290.1">
    <property type="nucleotide sequence ID" value="NZ_CP152308.1"/>
</dbReference>
<keyword evidence="3" id="KW-1185">Reference proteome</keyword>
<organism evidence="2 3">
    <name type="scientific">Vibrio tritonius</name>
    <dbReference type="NCBI Taxonomy" id="1435069"/>
    <lineage>
        <taxon>Bacteria</taxon>
        <taxon>Pseudomonadati</taxon>
        <taxon>Pseudomonadota</taxon>
        <taxon>Gammaproteobacteria</taxon>
        <taxon>Vibrionales</taxon>
        <taxon>Vibrionaceae</taxon>
        <taxon>Vibrio</taxon>
    </lineage>
</organism>
<dbReference type="NCBIfam" id="TIGR00229">
    <property type="entry name" value="sensory_box"/>
    <property type="match status" value="1"/>
</dbReference>
<dbReference type="EMBL" id="JAIWIU010000050">
    <property type="protein sequence ID" value="MCA2016171.1"/>
    <property type="molecule type" value="Genomic_DNA"/>
</dbReference>
<comment type="caution">
    <text evidence="2">The sequence shown here is derived from an EMBL/GenBank/DDBJ whole genome shotgun (WGS) entry which is preliminary data.</text>
</comment>
<dbReference type="CDD" id="cd00130">
    <property type="entry name" value="PAS"/>
    <property type="match status" value="1"/>
</dbReference>
<dbReference type="InterPro" id="IPR035965">
    <property type="entry name" value="PAS-like_dom_sf"/>
</dbReference>
<accession>A0ABS7YKK0</accession>
<proteinExistence type="predicted"/>
<dbReference type="InterPro" id="IPR000014">
    <property type="entry name" value="PAS"/>
</dbReference>
<dbReference type="Gene3D" id="3.30.450.20">
    <property type="entry name" value="PAS domain"/>
    <property type="match status" value="1"/>
</dbReference>
<evidence type="ECO:0000313" key="2">
    <source>
        <dbReference type="EMBL" id="MCA2016171.1"/>
    </source>
</evidence>
<protein>
    <submittedName>
        <fullName evidence="2">PAS domain-containing protein</fullName>
    </submittedName>
</protein>
<feature type="domain" description="PAS" evidence="1">
    <location>
        <begin position="27"/>
        <end position="134"/>
    </location>
</feature>
<gene>
    <name evidence="2" type="ORF">LDJ79_08625</name>
</gene>